<feature type="region of interest" description="Disordered" evidence="1">
    <location>
        <begin position="20"/>
        <end position="54"/>
    </location>
</feature>
<dbReference type="AlphaFoldDB" id="A0A0B7NF08"/>
<dbReference type="Proteomes" id="UP000054107">
    <property type="component" value="Unassembled WGS sequence"/>
</dbReference>
<dbReference type="EMBL" id="LN729858">
    <property type="protein sequence ID" value="CEP13541.1"/>
    <property type="molecule type" value="Genomic_DNA"/>
</dbReference>
<evidence type="ECO:0000313" key="2">
    <source>
        <dbReference type="EMBL" id="CEP13541.1"/>
    </source>
</evidence>
<reference evidence="2 3" key="1">
    <citation type="submission" date="2014-09" db="EMBL/GenBank/DDBJ databases">
        <authorList>
            <person name="Ellenberger Sabrina"/>
        </authorList>
    </citation>
    <scope>NUCLEOTIDE SEQUENCE [LARGE SCALE GENOMIC DNA]</scope>
    <source>
        <strain evidence="2 3">CBS 412.66</strain>
    </source>
</reference>
<gene>
    <name evidence="2" type="primary">PARPA_07625.1 scaffold 28606</name>
</gene>
<accession>A0A0B7NF08</accession>
<proteinExistence type="predicted"/>
<organism evidence="2 3">
    <name type="scientific">Parasitella parasitica</name>
    <dbReference type="NCBI Taxonomy" id="35722"/>
    <lineage>
        <taxon>Eukaryota</taxon>
        <taxon>Fungi</taxon>
        <taxon>Fungi incertae sedis</taxon>
        <taxon>Mucoromycota</taxon>
        <taxon>Mucoromycotina</taxon>
        <taxon>Mucoromycetes</taxon>
        <taxon>Mucorales</taxon>
        <taxon>Mucorineae</taxon>
        <taxon>Mucoraceae</taxon>
        <taxon>Parasitella</taxon>
    </lineage>
</organism>
<name>A0A0B7NF08_9FUNG</name>
<evidence type="ECO:0000256" key="1">
    <source>
        <dbReference type="SAM" id="MobiDB-lite"/>
    </source>
</evidence>
<keyword evidence="3" id="KW-1185">Reference proteome</keyword>
<protein>
    <submittedName>
        <fullName evidence="2">Uncharacterized protein</fullName>
    </submittedName>
</protein>
<evidence type="ECO:0000313" key="3">
    <source>
        <dbReference type="Proteomes" id="UP000054107"/>
    </source>
</evidence>
<feature type="compositionally biased region" description="Basic and acidic residues" evidence="1">
    <location>
        <begin position="32"/>
        <end position="48"/>
    </location>
</feature>
<sequence length="85" mass="9414">MVVVNKQSAQLMYFANVSSREREHTGSMPHFGEQERIQHSNPDSKDEATGLMKTTKTPVAEVGYGARCGLVMPSRNTCRSKADNL</sequence>